<dbReference type="SUPFAM" id="SSF47413">
    <property type="entry name" value="lambda repressor-like DNA-binding domains"/>
    <property type="match status" value="1"/>
</dbReference>
<dbReference type="InterPro" id="IPR010982">
    <property type="entry name" value="Lambda_DNA-bd_dom_sf"/>
</dbReference>
<dbReference type="GO" id="GO:0003677">
    <property type="term" value="F:DNA binding"/>
    <property type="evidence" value="ECO:0007669"/>
    <property type="project" value="InterPro"/>
</dbReference>
<gene>
    <name evidence="2" type="ORF">QNH39_27755</name>
</gene>
<feature type="domain" description="HTH cro/C1-type" evidence="1">
    <location>
        <begin position="15"/>
        <end position="70"/>
    </location>
</feature>
<protein>
    <submittedName>
        <fullName evidence="2">Helix-turn-helix transcriptional regulator</fullName>
    </submittedName>
</protein>
<evidence type="ECO:0000259" key="1">
    <source>
        <dbReference type="PROSITE" id="PS50943"/>
    </source>
</evidence>
<evidence type="ECO:0000313" key="3">
    <source>
        <dbReference type="Proteomes" id="UP001178288"/>
    </source>
</evidence>
<dbReference type="SMART" id="SM00530">
    <property type="entry name" value="HTH_XRE"/>
    <property type="match status" value="1"/>
</dbReference>
<dbReference type="CDD" id="cd00093">
    <property type="entry name" value="HTH_XRE"/>
    <property type="match status" value="1"/>
</dbReference>
<evidence type="ECO:0000313" key="2">
    <source>
        <dbReference type="EMBL" id="WHY86316.1"/>
    </source>
</evidence>
<organism evidence="2 3">
    <name type="scientific">Neobacillus novalis</name>
    <dbReference type="NCBI Taxonomy" id="220687"/>
    <lineage>
        <taxon>Bacteria</taxon>
        <taxon>Bacillati</taxon>
        <taxon>Bacillota</taxon>
        <taxon>Bacilli</taxon>
        <taxon>Bacillales</taxon>
        <taxon>Bacillaceae</taxon>
        <taxon>Neobacillus</taxon>
    </lineage>
</organism>
<keyword evidence="3" id="KW-1185">Reference proteome</keyword>
<dbReference type="RefSeq" id="WP_172800885.1">
    <property type="nucleotide sequence ID" value="NZ_CP126114.1"/>
</dbReference>
<dbReference type="Proteomes" id="UP001178288">
    <property type="component" value="Chromosome"/>
</dbReference>
<accession>A0AA95MS41</accession>
<dbReference type="Gene3D" id="1.10.260.40">
    <property type="entry name" value="lambda repressor-like DNA-binding domains"/>
    <property type="match status" value="1"/>
</dbReference>
<dbReference type="Pfam" id="PF01381">
    <property type="entry name" value="HTH_3"/>
    <property type="match status" value="1"/>
</dbReference>
<dbReference type="KEGG" id="nnv:QNH39_27755"/>
<dbReference type="PROSITE" id="PS50943">
    <property type="entry name" value="HTH_CROC1"/>
    <property type="match status" value="1"/>
</dbReference>
<reference evidence="2" key="1">
    <citation type="submission" date="2023-05" db="EMBL/GenBank/DDBJ databases">
        <title>Comparative genomics of Bacillaceae isolates and their secondary metabolite potential.</title>
        <authorList>
            <person name="Song L."/>
            <person name="Nielsen L.J."/>
            <person name="Mohite O."/>
            <person name="Xu X."/>
            <person name="Weber T."/>
            <person name="Kovacs A.T."/>
        </authorList>
    </citation>
    <scope>NUCLEOTIDE SEQUENCE</scope>
    <source>
        <strain evidence="2">XLM17</strain>
    </source>
</reference>
<dbReference type="EMBL" id="CP126114">
    <property type="protein sequence ID" value="WHY86316.1"/>
    <property type="molecule type" value="Genomic_DNA"/>
</dbReference>
<proteinExistence type="predicted"/>
<dbReference type="InterPro" id="IPR001387">
    <property type="entry name" value="Cro/C1-type_HTH"/>
</dbReference>
<name>A0AA95MS41_9BACI</name>
<dbReference type="AlphaFoldDB" id="A0AA95MS41"/>
<sequence length="78" mass="9177">MTEEEGFVEVFTNEIRERRREKSFSLKQLEMISGVSASFIMRIEKHQRKNPGLIVSLKLSKALDIDLSVLFERYSKQK</sequence>